<name>A0A5M3T8E0_LIMPL</name>
<organism evidence="1 2">
    <name type="scientific">Limnospira platensis NIES-46</name>
    <dbReference type="NCBI Taxonomy" id="1236695"/>
    <lineage>
        <taxon>Bacteria</taxon>
        <taxon>Bacillati</taxon>
        <taxon>Cyanobacteriota</taxon>
        <taxon>Cyanophyceae</taxon>
        <taxon>Oscillatoriophycideae</taxon>
        <taxon>Oscillatoriales</taxon>
        <taxon>Sirenicapillariaceae</taxon>
        <taxon>Limnospira</taxon>
    </lineage>
</organism>
<evidence type="ECO:0000313" key="1">
    <source>
        <dbReference type="EMBL" id="GCE94200.1"/>
    </source>
</evidence>
<proteinExistence type="predicted"/>
<protein>
    <submittedName>
        <fullName evidence="1">Uncharacterized protein</fullName>
    </submittedName>
</protein>
<dbReference type="EMBL" id="BIMW01000091">
    <property type="protein sequence ID" value="GCE94200.1"/>
    <property type="molecule type" value="Genomic_DNA"/>
</dbReference>
<reference evidence="1 2" key="1">
    <citation type="journal article" date="2019" name="J Genomics">
        <title>The Draft Genome of a Hydrogen-producing Cyanobacterium, Arthrospira platensis NIES-46.</title>
        <authorList>
            <person name="Suzuki S."/>
            <person name="Yamaguchi H."/>
            <person name="Kawachi M."/>
        </authorList>
    </citation>
    <scope>NUCLEOTIDE SEQUENCE [LARGE SCALE GENOMIC DNA]</scope>
    <source>
        <strain evidence="1 2">NIES-46</strain>
    </source>
</reference>
<keyword evidence="2" id="KW-1185">Reference proteome</keyword>
<dbReference type="Proteomes" id="UP000326169">
    <property type="component" value="Unassembled WGS sequence"/>
</dbReference>
<sequence>MDGETVEVLAVGRGDRYGGWFLVHGFYGYGGAGVAPIG</sequence>
<gene>
    <name evidence="1" type="ORF">NIES46_22540</name>
</gene>
<comment type="caution">
    <text evidence="1">The sequence shown here is derived from an EMBL/GenBank/DDBJ whole genome shotgun (WGS) entry which is preliminary data.</text>
</comment>
<accession>A0A5M3T8E0</accession>
<evidence type="ECO:0000313" key="2">
    <source>
        <dbReference type="Proteomes" id="UP000326169"/>
    </source>
</evidence>